<dbReference type="PANTHER" id="PTHR35040">
    <property type="match status" value="1"/>
</dbReference>
<gene>
    <name evidence="2" type="ORF">IF1G_10940</name>
</gene>
<keyword evidence="1" id="KW-0732">Signal</keyword>
<dbReference type="AlphaFoldDB" id="A0A545ULX4"/>
<accession>A0A545ULX4</accession>
<feature type="signal peptide" evidence="1">
    <location>
        <begin position="1"/>
        <end position="16"/>
    </location>
</feature>
<sequence>MKISLVFSALAAAVYAKTALLVPYYISPYTWKADWDALIETIDKHPALDFYVIINNSNGPPYNSTYADPGSPTPRNLIDWADHLGKVNARKNAKTVGYVYTGFGKRDVALVKKGIDDYAKWKTQKNWSGVDQDISIHGIFFDEINTEVAQLQRNLDMTRYAKSAFGGKGGPVVLNPGVAVQQGSESLFDVADSILNLETCYTKDHDQAFDGTEPRCHLGYTPFTPASLDALPSNSSRVAKSSVIIHDFYETWNPYLPASKSTFETDASAITKKGVHSFYVAQYGYQGNFTMGPASISEVARVAASVQGLA</sequence>
<name>A0A545ULX4_9HYPO</name>
<evidence type="ECO:0000313" key="3">
    <source>
        <dbReference type="Proteomes" id="UP000315783"/>
    </source>
</evidence>
<comment type="caution">
    <text evidence="2">The sequence shown here is derived from an EMBL/GenBank/DDBJ whole genome shotgun (WGS) entry which is preliminary data.</text>
</comment>
<dbReference type="Proteomes" id="UP000315783">
    <property type="component" value="Unassembled WGS sequence"/>
</dbReference>
<dbReference type="PANTHER" id="PTHR35040:SF9">
    <property type="entry name" value="4-LIKE CELL SURFACE PROTEIN, PUTATIVE (AFU_ORTHOLOGUE AFUA_4G14080)-RELATED"/>
    <property type="match status" value="1"/>
</dbReference>
<reference evidence="2 3" key="1">
    <citation type="journal article" date="2019" name="Appl. Microbiol. Biotechnol.">
        <title>Genome sequence of Isaria javanica and comparative genome analysis insights into family S53 peptidase evolution in fungal entomopathogens.</title>
        <authorList>
            <person name="Lin R."/>
            <person name="Zhang X."/>
            <person name="Xin B."/>
            <person name="Zou M."/>
            <person name="Gao Y."/>
            <person name="Qin F."/>
            <person name="Hu Q."/>
            <person name="Xie B."/>
            <person name="Cheng X."/>
        </authorList>
    </citation>
    <scope>NUCLEOTIDE SEQUENCE [LARGE SCALE GENOMIC DNA]</scope>
    <source>
        <strain evidence="2 3">IJ1G</strain>
    </source>
</reference>
<dbReference type="Pfam" id="PF12138">
    <property type="entry name" value="Spherulin4"/>
    <property type="match status" value="1"/>
</dbReference>
<evidence type="ECO:0000313" key="2">
    <source>
        <dbReference type="EMBL" id="TQV90461.1"/>
    </source>
</evidence>
<organism evidence="2 3">
    <name type="scientific">Cordyceps javanica</name>
    <dbReference type="NCBI Taxonomy" id="43265"/>
    <lineage>
        <taxon>Eukaryota</taxon>
        <taxon>Fungi</taxon>
        <taxon>Dikarya</taxon>
        <taxon>Ascomycota</taxon>
        <taxon>Pezizomycotina</taxon>
        <taxon>Sordariomycetes</taxon>
        <taxon>Hypocreomycetidae</taxon>
        <taxon>Hypocreales</taxon>
        <taxon>Cordycipitaceae</taxon>
        <taxon>Cordyceps</taxon>
    </lineage>
</organism>
<proteinExistence type="predicted"/>
<keyword evidence="3" id="KW-1185">Reference proteome</keyword>
<feature type="chain" id="PRO_5021987534" evidence="1">
    <location>
        <begin position="17"/>
        <end position="310"/>
    </location>
</feature>
<protein>
    <submittedName>
        <fullName evidence="2">Spherulin 4-like cell surface</fullName>
    </submittedName>
</protein>
<dbReference type="OrthoDB" id="5342184at2759"/>
<evidence type="ECO:0000256" key="1">
    <source>
        <dbReference type="SAM" id="SignalP"/>
    </source>
</evidence>
<dbReference type="EMBL" id="SPUK01000027">
    <property type="protein sequence ID" value="TQV90461.1"/>
    <property type="molecule type" value="Genomic_DNA"/>
</dbReference>
<dbReference type="InterPro" id="IPR021986">
    <property type="entry name" value="Spherulin4"/>
</dbReference>